<dbReference type="InterPro" id="IPR015919">
    <property type="entry name" value="Cadherin-like_sf"/>
</dbReference>
<dbReference type="GO" id="GO:0016339">
    <property type="term" value="P:calcium-dependent cell-cell adhesion via plasma membrane cell adhesion molecules"/>
    <property type="evidence" value="ECO:0007669"/>
    <property type="project" value="TreeGrafter"/>
</dbReference>
<keyword evidence="5 8" id="KW-0106">Calcium</keyword>
<proteinExistence type="predicted"/>
<organism evidence="10">
    <name type="scientific">Arion vulgaris</name>
    <dbReference type="NCBI Taxonomy" id="1028688"/>
    <lineage>
        <taxon>Eukaryota</taxon>
        <taxon>Metazoa</taxon>
        <taxon>Spiralia</taxon>
        <taxon>Lophotrochozoa</taxon>
        <taxon>Mollusca</taxon>
        <taxon>Gastropoda</taxon>
        <taxon>Heterobranchia</taxon>
        <taxon>Euthyneura</taxon>
        <taxon>Panpulmonata</taxon>
        <taxon>Eupulmonata</taxon>
        <taxon>Stylommatophora</taxon>
        <taxon>Helicina</taxon>
        <taxon>Arionoidea</taxon>
        <taxon>Arionidae</taxon>
        <taxon>Arion</taxon>
    </lineage>
</organism>
<keyword evidence="2" id="KW-0812">Transmembrane</keyword>
<feature type="non-terminal residue" evidence="10">
    <location>
        <position position="137"/>
    </location>
</feature>
<gene>
    <name evidence="10" type="primary">ORF28977</name>
</gene>
<keyword evidence="3" id="KW-0732">Signal</keyword>
<evidence type="ECO:0000256" key="7">
    <source>
        <dbReference type="ARBA" id="ARBA00023136"/>
    </source>
</evidence>
<keyword evidence="7" id="KW-0472">Membrane</keyword>
<dbReference type="GO" id="GO:0045296">
    <property type="term" value="F:cadherin binding"/>
    <property type="evidence" value="ECO:0007669"/>
    <property type="project" value="TreeGrafter"/>
</dbReference>
<dbReference type="GO" id="GO:0005912">
    <property type="term" value="C:adherens junction"/>
    <property type="evidence" value="ECO:0007669"/>
    <property type="project" value="TreeGrafter"/>
</dbReference>
<dbReference type="EMBL" id="HACG01010109">
    <property type="protein sequence ID" value="CEK56974.1"/>
    <property type="molecule type" value="Transcribed_RNA"/>
</dbReference>
<dbReference type="GO" id="GO:0007156">
    <property type="term" value="P:homophilic cell adhesion via plasma membrane adhesion molecules"/>
    <property type="evidence" value="ECO:0007669"/>
    <property type="project" value="InterPro"/>
</dbReference>
<dbReference type="GO" id="GO:0007043">
    <property type="term" value="P:cell-cell junction assembly"/>
    <property type="evidence" value="ECO:0007669"/>
    <property type="project" value="TreeGrafter"/>
</dbReference>
<dbReference type="Gene3D" id="2.60.40.60">
    <property type="entry name" value="Cadherins"/>
    <property type="match status" value="2"/>
</dbReference>
<evidence type="ECO:0000256" key="3">
    <source>
        <dbReference type="ARBA" id="ARBA00022729"/>
    </source>
</evidence>
<dbReference type="InterPro" id="IPR039808">
    <property type="entry name" value="Cadherin"/>
</dbReference>
<keyword evidence="4" id="KW-0677">Repeat</keyword>
<evidence type="ECO:0000313" key="10">
    <source>
        <dbReference type="EMBL" id="CEK56974.1"/>
    </source>
</evidence>
<dbReference type="SUPFAM" id="SSF49313">
    <property type="entry name" value="Cadherin-like"/>
    <property type="match status" value="1"/>
</dbReference>
<evidence type="ECO:0000256" key="4">
    <source>
        <dbReference type="ARBA" id="ARBA00022737"/>
    </source>
</evidence>
<evidence type="ECO:0000256" key="2">
    <source>
        <dbReference type="ARBA" id="ARBA00022692"/>
    </source>
</evidence>
<dbReference type="AlphaFoldDB" id="A0A0B6YL98"/>
<dbReference type="PROSITE" id="PS50268">
    <property type="entry name" value="CADHERIN_2"/>
    <property type="match status" value="1"/>
</dbReference>
<reference evidence="10" key="1">
    <citation type="submission" date="2014-12" db="EMBL/GenBank/DDBJ databases">
        <title>Insight into the proteome of Arion vulgaris.</title>
        <authorList>
            <person name="Aradska J."/>
            <person name="Bulat T."/>
            <person name="Smidak R."/>
            <person name="Sarate P."/>
            <person name="Gangsoo J."/>
            <person name="Sialana F."/>
            <person name="Bilban M."/>
            <person name="Lubec G."/>
        </authorList>
    </citation>
    <scope>NUCLEOTIDE SEQUENCE</scope>
    <source>
        <tissue evidence="10">Skin</tissue>
    </source>
</reference>
<dbReference type="PRINTS" id="PR00205">
    <property type="entry name" value="CADHERIN"/>
</dbReference>
<evidence type="ECO:0000256" key="8">
    <source>
        <dbReference type="PROSITE-ProRule" id="PRU00043"/>
    </source>
</evidence>
<dbReference type="PANTHER" id="PTHR24027">
    <property type="entry name" value="CADHERIN-23"/>
    <property type="match status" value="1"/>
</dbReference>
<evidence type="ECO:0000256" key="1">
    <source>
        <dbReference type="ARBA" id="ARBA00004167"/>
    </source>
</evidence>
<evidence type="ECO:0000259" key="9">
    <source>
        <dbReference type="PROSITE" id="PS50268"/>
    </source>
</evidence>
<dbReference type="GO" id="GO:0008013">
    <property type="term" value="F:beta-catenin binding"/>
    <property type="evidence" value="ECO:0007669"/>
    <property type="project" value="TreeGrafter"/>
</dbReference>
<dbReference type="GO" id="GO:0005509">
    <property type="term" value="F:calcium ion binding"/>
    <property type="evidence" value="ECO:0007669"/>
    <property type="project" value="UniProtKB-UniRule"/>
</dbReference>
<protein>
    <recommendedName>
        <fullName evidence="9">Cadherin domain-containing protein</fullName>
    </recommendedName>
</protein>
<name>A0A0B6YL98_9EUPU</name>
<dbReference type="GO" id="GO:0000902">
    <property type="term" value="P:cell morphogenesis"/>
    <property type="evidence" value="ECO:0007669"/>
    <property type="project" value="TreeGrafter"/>
</dbReference>
<dbReference type="PANTHER" id="PTHR24027:SF422">
    <property type="entry name" value="CADHERIN DOMAIN-CONTAINING PROTEIN"/>
    <property type="match status" value="1"/>
</dbReference>
<dbReference type="PROSITE" id="PS00232">
    <property type="entry name" value="CADHERIN_1"/>
    <property type="match status" value="1"/>
</dbReference>
<evidence type="ECO:0000256" key="6">
    <source>
        <dbReference type="ARBA" id="ARBA00022989"/>
    </source>
</evidence>
<feature type="non-terminal residue" evidence="10">
    <location>
        <position position="1"/>
    </location>
</feature>
<evidence type="ECO:0000256" key="5">
    <source>
        <dbReference type="ARBA" id="ARBA00022837"/>
    </source>
</evidence>
<accession>A0A0B6YL98</accession>
<feature type="domain" description="Cadherin" evidence="9">
    <location>
        <begin position="1"/>
        <end position="40"/>
    </location>
</feature>
<dbReference type="GO" id="GO:0016477">
    <property type="term" value="P:cell migration"/>
    <property type="evidence" value="ECO:0007669"/>
    <property type="project" value="TreeGrafter"/>
</dbReference>
<dbReference type="GO" id="GO:0034332">
    <property type="term" value="P:adherens junction organization"/>
    <property type="evidence" value="ECO:0007669"/>
    <property type="project" value="TreeGrafter"/>
</dbReference>
<dbReference type="GO" id="GO:0044331">
    <property type="term" value="P:cell-cell adhesion mediated by cadherin"/>
    <property type="evidence" value="ECO:0007669"/>
    <property type="project" value="TreeGrafter"/>
</dbReference>
<dbReference type="InterPro" id="IPR002126">
    <property type="entry name" value="Cadherin-like_dom"/>
</dbReference>
<sequence length="137" mass="15343">EVNSTLKIAIKAVDKGDPKLTGTALLDVTISDLNDNFPIFKEDYRPVVYENMQDGQNGISFPIKILEIFAIDKDTAIYGPPFGFLLPSQCTVQACQEFSLTFNETGDSDRGTAWISTSTAFDREKQKFFELPIVMYD</sequence>
<comment type="subcellular location">
    <subcellularLocation>
        <location evidence="1">Membrane</location>
        <topology evidence="1">Single-pass membrane protein</topology>
    </subcellularLocation>
</comment>
<dbReference type="GO" id="GO:0016342">
    <property type="term" value="C:catenin complex"/>
    <property type="evidence" value="ECO:0007669"/>
    <property type="project" value="TreeGrafter"/>
</dbReference>
<dbReference type="InterPro" id="IPR020894">
    <property type="entry name" value="Cadherin_CS"/>
</dbReference>
<dbReference type="CDD" id="cd11304">
    <property type="entry name" value="Cadherin_repeat"/>
    <property type="match status" value="1"/>
</dbReference>
<keyword evidence="6" id="KW-1133">Transmembrane helix</keyword>